<organism evidence="1 2">
    <name type="scientific">Cirrhinus mrigala</name>
    <name type="common">Mrigala</name>
    <dbReference type="NCBI Taxonomy" id="683832"/>
    <lineage>
        <taxon>Eukaryota</taxon>
        <taxon>Metazoa</taxon>
        <taxon>Chordata</taxon>
        <taxon>Craniata</taxon>
        <taxon>Vertebrata</taxon>
        <taxon>Euteleostomi</taxon>
        <taxon>Actinopterygii</taxon>
        <taxon>Neopterygii</taxon>
        <taxon>Teleostei</taxon>
        <taxon>Ostariophysi</taxon>
        <taxon>Cypriniformes</taxon>
        <taxon>Cyprinidae</taxon>
        <taxon>Labeoninae</taxon>
        <taxon>Labeonini</taxon>
        <taxon>Cirrhinus</taxon>
    </lineage>
</organism>
<dbReference type="PANTHER" id="PTHR35347">
    <property type="entry name" value="COILED-COIL DOMAIN-CONTAINING PROTEIN 175"/>
    <property type="match status" value="1"/>
</dbReference>
<dbReference type="InterPro" id="IPR038834">
    <property type="entry name" value="CCDC175"/>
</dbReference>
<protein>
    <submittedName>
        <fullName evidence="1">Uncharacterized protein</fullName>
    </submittedName>
</protein>
<evidence type="ECO:0000313" key="1">
    <source>
        <dbReference type="EMBL" id="KAL0169854.1"/>
    </source>
</evidence>
<dbReference type="EMBL" id="JAMKFB020000017">
    <property type="protein sequence ID" value="KAL0169854.1"/>
    <property type="molecule type" value="Genomic_DNA"/>
</dbReference>
<feature type="non-terminal residue" evidence="1">
    <location>
        <position position="1"/>
    </location>
</feature>
<comment type="caution">
    <text evidence="1">The sequence shown here is derived from an EMBL/GenBank/DDBJ whole genome shotgun (WGS) entry which is preliminary data.</text>
</comment>
<dbReference type="Proteomes" id="UP001529510">
    <property type="component" value="Unassembled WGS sequence"/>
</dbReference>
<sequence>EDLKRQLMTVRAKHMEMLTANAAVISAVEKSIYENKVMLEQVTMENSRLHVVKTQSNQHTDT</sequence>
<dbReference type="PANTHER" id="PTHR35347:SF1">
    <property type="entry name" value="COILED-COIL DOMAIN-CONTAINING PROTEIN 175"/>
    <property type="match status" value="1"/>
</dbReference>
<accession>A0ABD0P779</accession>
<evidence type="ECO:0000313" key="2">
    <source>
        <dbReference type="Proteomes" id="UP001529510"/>
    </source>
</evidence>
<reference evidence="1 2" key="1">
    <citation type="submission" date="2024-05" db="EMBL/GenBank/DDBJ databases">
        <title>Genome sequencing and assembly of Indian major carp, Cirrhinus mrigala (Hamilton, 1822).</title>
        <authorList>
            <person name="Mohindra V."/>
            <person name="Chowdhury L.M."/>
            <person name="Lal K."/>
            <person name="Jena J.K."/>
        </authorList>
    </citation>
    <scope>NUCLEOTIDE SEQUENCE [LARGE SCALE GENOMIC DNA]</scope>
    <source>
        <strain evidence="1">CM1030</strain>
        <tissue evidence="1">Blood</tissue>
    </source>
</reference>
<keyword evidence="2" id="KW-1185">Reference proteome</keyword>
<name>A0ABD0P779_CIRMR</name>
<dbReference type="AlphaFoldDB" id="A0ABD0P779"/>
<gene>
    <name evidence="1" type="ORF">M9458_034450</name>
</gene>
<proteinExistence type="predicted"/>